<dbReference type="Proteomes" id="UP001501353">
    <property type="component" value="Unassembled WGS sequence"/>
</dbReference>
<dbReference type="EMBL" id="BAAAZE010000016">
    <property type="protein sequence ID" value="GAA4034835.1"/>
    <property type="molecule type" value="Genomic_DNA"/>
</dbReference>
<proteinExistence type="predicted"/>
<evidence type="ECO:0000313" key="2">
    <source>
        <dbReference type="Proteomes" id="UP001501353"/>
    </source>
</evidence>
<keyword evidence="2" id="KW-1185">Reference proteome</keyword>
<protein>
    <submittedName>
        <fullName evidence="1">Uncharacterized protein</fullName>
    </submittedName>
</protein>
<accession>A0ABP7U2E0</accession>
<evidence type="ECO:0000313" key="1">
    <source>
        <dbReference type="EMBL" id="GAA4034835.1"/>
    </source>
</evidence>
<sequence>MHMHPIVPNYFDVMLSLADVGGRVRTAECACTEAVDSLLRRIQKLLILINGGLKRYSGL</sequence>
<gene>
    <name evidence="1" type="ORF">GCM10022212_38050</name>
</gene>
<comment type="caution">
    <text evidence="1">The sequence shown here is derived from an EMBL/GenBank/DDBJ whole genome shotgun (WGS) entry which is preliminary data.</text>
</comment>
<name>A0ABP7U2E0_9BURK</name>
<reference evidence="2" key="1">
    <citation type="journal article" date="2019" name="Int. J. Syst. Evol. Microbiol.">
        <title>The Global Catalogue of Microorganisms (GCM) 10K type strain sequencing project: providing services to taxonomists for standard genome sequencing and annotation.</title>
        <authorList>
            <consortium name="The Broad Institute Genomics Platform"/>
            <consortium name="The Broad Institute Genome Sequencing Center for Infectious Disease"/>
            <person name="Wu L."/>
            <person name="Ma J."/>
        </authorList>
    </citation>
    <scope>NUCLEOTIDE SEQUENCE [LARGE SCALE GENOMIC DNA]</scope>
    <source>
        <strain evidence="2">JCM 16673</strain>
    </source>
</reference>
<organism evidence="1 2">
    <name type="scientific">Actimicrobium antarcticum</name>
    <dbReference type="NCBI Taxonomy" id="1051899"/>
    <lineage>
        <taxon>Bacteria</taxon>
        <taxon>Pseudomonadati</taxon>
        <taxon>Pseudomonadota</taxon>
        <taxon>Betaproteobacteria</taxon>
        <taxon>Burkholderiales</taxon>
        <taxon>Oxalobacteraceae</taxon>
        <taxon>Actimicrobium</taxon>
    </lineage>
</organism>